<dbReference type="GO" id="GO:0006508">
    <property type="term" value="P:proteolysis"/>
    <property type="evidence" value="ECO:0007669"/>
    <property type="project" value="UniProtKB-KW"/>
</dbReference>
<evidence type="ECO:0000256" key="5">
    <source>
        <dbReference type="ARBA" id="ARBA00023180"/>
    </source>
</evidence>
<name>A0A6P8PJY9_GEOSA</name>
<dbReference type="GO" id="GO:0004252">
    <property type="term" value="F:serine-type endopeptidase activity"/>
    <property type="evidence" value="ECO:0007669"/>
    <property type="project" value="InterPro"/>
</dbReference>
<protein>
    <submittedName>
        <fullName evidence="12">Transmembrane protease serine 13</fullName>
    </submittedName>
</protein>
<keyword evidence="8 12" id="KW-0812">Transmembrane</keyword>
<dbReference type="PROSITE" id="PS50240">
    <property type="entry name" value="TRYPSIN_DOM"/>
    <property type="match status" value="1"/>
</dbReference>
<dbReference type="PROSITE" id="PS00135">
    <property type="entry name" value="TRYPSIN_SER"/>
    <property type="match status" value="1"/>
</dbReference>
<sequence>MEGYQNGPPPPYGNAPFNLYHGTAPHPHRPGGNQGMVFQPYMPQAGPSPPTYVIQQPNSGSKVPFLPSCGKRRLMSSIFMIVIAIIVIIIGLCVAYKLNLLNSFPKKVVESCSANPIRCNGIKDCSWGGDEVGCVRFRWDNSLLEVMSHAQDDRWLPVCAEGLSSTFSDFVCKKLGFDKSFQTEPVSSRTGDSSNTGLVYSKTTDTVQGSLVRSSCSNGQYLSVSCTDCGQRKTSRIIGGAPAELGRWPWQISLHFVRGENSDHVCGGTLIAPSWVVTAAHCFFDNTKCSPSNWRVYAGIINQNKLSNQAQVADIIVHDRYDDNTHDFDVALIKLKSPYSFMGANIQPACLPMTDQNFMEGNQCWISGFGKTNSISKNISPIMMETEVRLIGTSTCNRLSAYNGDITSRMMCAGYLEGGKDACQGDSGGPLVCEQNDRWYLAGVTSWGDGCGERSKPGVYTKVTELLPWIHSNMEQGKSFGSC</sequence>
<evidence type="ECO:0000256" key="7">
    <source>
        <dbReference type="RuleBase" id="RU363034"/>
    </source>
</evidence>
<evidence type="ECO:0000313" key="11">
    <source>
        <dbReference type="Proteomes" id="UP000515159"/>
    </source>
</evidence>
<organism evidence="11 12">
    <name type="scientific">Geotrypetes seraphini</name>
    <name type="common">Gaboon caecilian</name>
    <name type="synonym">Caecilia seraphini</name>
    <dbReference type="NCBI Taxonomy" id="260995"/>
    <lineage>
        <taxon>Eukaryota</taxon>
        <taxon>Metazoa</taxon>
        <taxon>Chordata</taxon>
        <taxon>Craniata</taxon>
        <taxon>Vertebrata</taxon>
        <taxon>Euteleostomi</taxon>
        <taxon>Amphibia</taxon>
        <taxon>Gymnophiona</taxon>
        <taxon>Geotrypetes</taxon>
    </lineage>
</organism>
<dbReference type="CDD" id="cd00190">
    <property type="entry name" value="Tryp_SPc"/>
    <property type="match status" value="1"/>
</dbReference>
<feature type="domain" description="Peptidase S1" evidence="9">
    <location>
        <begin position="237"/>
        <end position="475"/>
    </location>
</feature>
<dbReference type="InterPro" id="IPR001314">
    <property type="entry name" value="Peptidase_S1A"/>
</dbReference>
<dbReference type="InterPro" id="IPR001254">
    <property type="entry name" value="Trypsin_dom"/>
</dbReference>
<dbReference type="Pfam" id="PF00089">
    <property type="entry name" value="Trypsin"/>
    <property type="match status" value="1"/>
</dbReference>
<dbReference type="InterPro" id="IPR009003">
    <property type="entry name" value="Peptidase_S1_PA"/>
</dbReference>
<dbReference type="PRINTS" id="PR00722">
    <property type="entry name" value="CHYMOTRYPSIN"/>
</dbReference>
<dbReference type="Pfam" id="PF15494">
    <property type="entry name" value="SRCR_2"/>
    <property type="match status" value="1"/>
</dbReference>
<dbReference type="PANTHER" id="PTHR24252:SF29">
    <property type="entry name" value="TRANSMEMBRANE PROTEASE SERINE 2 ISOFORM X2"/>
    <property type="match status" value="1"/>
</dbReference>
<keyword evidence="4" id="KW-1015">Disulfide bond</keyword>
<dbReference type="CTD" id="84000"/>
<dbReference type="FunFam" id="2.40.10.10:FF:000003">
    <property type="entry name" value="Transmembrane serine protease 3"/>
    <property type="match status" value="1"/>
</dbReference>
<dbReference type="OrthoDB" id="10012881at2759"/>
<proteinExistence type="predicted"/>
<evidence type="ECO:0000259" key="10">
    <source>
        <dbReference type="PROSITE" id="PS50287"/>
    </source>
</evidence>
<dbReference type="FunCoup" id="A0A6P8PJY9">
    <property type="interactions" value="56"/>
</dbReference>
<keyword evidence="3 7" id="KW-0720">Serine protease</keyword>
<keyword evidence="8" id="KW-1133">Transmembrane helix</keyword>
<keyword evidence="8" id="KW-0472">Membrane</keyword>
<dbReference type="PANTHER" id="PTHR24252">
    <property type="entry name" value="ACROSIN-RELATED"/>
    <property type="match status" value="1"/>
</dbReference>
<dbReference type="InterPro" id="IPR036772">
    <property type="entry name" value="SRCR-like_dom_sf"/>
</dbReference>
<evidence type="ECO:0000256" key="1">
    <source>
        <dbReference type="ARBA" id="ARBA00022670"/>
    </source>
</evidence>
<dbReference type="RefSeq" id="XP_033774948.1">
    <property type="nucleotide sequence ID" value="XM_033919057.1"/>
</dbReference>
<dbReference type="SUPFAM" id="SSF56487">
    <property type="entry name" value="SRCR-like"/>
    <property type="match status" value="1"/>
</dbReference>
<dbReference type="Gene3D" id="2.40.10.10">
    <property type="entry name" value="Trypsin-like serine proteases"/>
    <property type="match status" value="1"/>
</dbReference>
<evidence type="ECO:0000256" key="2">
    <source>
        <dbReference type="ARBA" id="ARBA00022801"/>
    </source>
</evidence>
<keyword evidence="5" id="KW-0325">Glycoprotein</keyword>
<keyword evidence="1 7" id="KW-0645">Protease</keyword>
<dbReference type="InterPro" id="IPR043504">
    <property type="entry name" value="Peptidase_S1_PA_chymotrypsin"/>
</dbReference>
<evidence type="ECO:0000256" key="8">
    <source>
        <dbReference type="SAM" id="Phobius"/>
    </source>
</evidence>
<evidence type="ECO:0000313" key="12">
    <source>
        <dbReference type="RefSeq" id="XP_033774948.1"/>
    </source>
</evidence>
<reference evidence="12" key="1">
    <citation type="submission" date="2025-08" db="UniProtKB">
        <authorList>
            <consortium name="RefSeq"/>
        </authorList>
    </citation>
    <scope>IDENTIFICATION</scope>
</reference>
<dbReference type="GO" id="GO:0016020">
    <property type="term" value="C:membrane"/>
    <property type="evidence" value="ECO:0007669"/>
    <property type="project" value="InterPro"/>
</dbReference>
<feature type="transmembrane region" description="Helical" evidence="8">
    <location>
        <begin position="78"/>
        <end position="98"/>
    </location>
</feature>
<dbReference type="AlphaFoldDB" id="A0A6P8PJY9"/>
<dbReference type="PROSITE" id="PS00134">
    <property type="entry name" value="TRYPSIN_HIS"/>
    <property type="match status" value="1"/>
</dbReference>
<keyword evidence="2 7" id="KW-0378">Hydrolase</keyword>
<dbReference type="GeneID" id="117347741"/>
<dbReference type="KEGG" id="gsh:117347741"/>
<dbReference type="InParanoid" id="A0A6P8PJY9"/>
<evidence type="ECO:0000256" key="4">
    <source>
        <dbReference type="ARBA" id="ARBA00023157"/>
    </source>
</evidence>
<evidence type="ECO:0000256" key="3">
    <source>
        <dbReference type="ARBA" id="ARBA00022825"/>
    </source>
</evidence>
<dbReference type="InterPro" id="IPR001190">
    <property type="entry name" value="SRCR"/>
</dbReference>
<dbReference type="InterPro" id="IPR018114">
    <property type="entry name" value="TRYPSIN_HIS"/>
</dbReference>
<dbReference type="Gene3D" id="3.10.250.10">
    <property type="entry name" value="SRCR-like domain"/>
    <property type="match status" value="1"/>
</dbReference>
<keyword evidence="11" id="KW-1185">Reference proteome</keyword>
<dbReference type="PROSITE" id="PS50287">
    <property type="entry name" value="SRCR_2"/>
    <property type="match status" value="1"/>
</dbReference>
<feature type="domain" description="SRCR" evidence="10">
    <location>
        <begin position="144"/>
        <end position="227"/>
    </location>
</feature>
<gene>
    <name evidence="12" type="primary">TMPRSS13</name>
</gene>
<dbReference type="InterPro" id="IPR033116">
    <property type="entry name" value="TRYPSIN_SER"/>
</dbReference>
<evidence type="ECO:0000259" key="9">
    <source>
        <dbReference type="PROSITE" id="PS50240"/>
    </source>
</evidence>
<evidence type="ECO:0000256" key="6">
    <source>
        <dbReference type="PROSITE-ProRule" id="PRU00196"/>
    </source>
</evidence>
<comment type="caution">
    <text evidence="6">Lacks conserved residue(s) required for the propagation of feature annotation.</text>
</comment>
<dbReference type="SUPFAM" id="SSF50494">
    <property type="entry name" value="Trypsin-like serine proteases"/>
    <property type="match status" value="1"/>
</dbReference>
<dbReference type="Proteomes" id="UP000515159">
    <property type="component" value="Chromosome 13"/>
</dbReference>
<accession>A0A6P8PJY9</accession>
<dbReference type="SMART" id="SM00020">
    <property type="entry name" value="Tryp_SPc"/>
    <property type="match status" value="1"/>
</dbReference>